<feature type="compositionally biased region" description="Polar residues" evidence="1">
    <location>
        <begin position="111"/>
        <end position="134"/>
    </location>
</feature>
<evidence type="ECO:0000313" key="3">
    <source>
        <dbReference type="Proteomes" id="UP000694871"/>
    </source>
</evidence>
<feature type="compositionally biased region" description="Acidic residues" evidence="1">
    <location>
        <begin position="340"/>
        <end position="379"/>
    </location>
</feature>
<dbReference type="SMART" id="SM00240">
    <property type="entry name" value="FHA"/>
    <property type="match status" value="1"/>
</dbReference>
<dbReference type="InterPro" id="IPR053027">
    <property type="entry name" value="AGGF1"/>
</dbReference>
<feature type="compositionally biased region" description="Basic and acidic residues" evidence="1">
    <location>
        <begin position="250"/>
        <end position="267"/>
    </location>
</feature>
<dbReference type="SUPFAM" id="SSF49879">
    <property type="entry name" value="SMAD/FHA domain"/>
    <property type="match status" value="1"/>
</dbReference>
<reference evidence="4" key="1">
    <citation type="submission" date="2025-08" db="UniProtKB">
        <authorList>
            <consortium name="RefSeq"/>
        </authorList>
    </citation>
    <scope>IDENTIFICATION</scope>
</reference>
<dbReference type="InterPro" id="IPR008984">
    <property type="entry name" value="SMAD_FHA_dom_sf"/>
</dbReference>
<dbReference type="InterPro" id="IPR035624">
    <property type="entry name" value="AGGF1_OCRE"/>
</dbReference>
<dbReference type="Gene3D" id="2.60.200.20">
    <property type="match status" value="1"/>
</dbReference>
<accession>A0ABM1KMI6</accession>
<feature type="region of interest" description="Disordered" evidence="1">
    <location>
        <begin position="333"/>
        <end position="380"/>
    </location>
</feature>
<dbReference type="CDD" id="cd22686">
    <property type="entry name" value="FHA_AGGF1"/>
    <property type="match status" value="1"/>
</dbReference>
<keyword evidence="3" id="KW-1185">Reference proteome</keyword>
<organism evidence="3 4">
    <name type="scientific">Gekko japonicus</name>
    <name type="common">Schlegel's Japanese gecko</name>
    <dbReference type="NCBI Taxonomy" id="146911"/>
    <lineage>
        <taxon>Eukaryota</taxon>
        <taxon>Metazoa</taxon>
        <taxon>Chordata</taxon>
        <taxon>Craniata</taxon>
        <taxon>Vertebrata</taxon>
        <taxon>Euteleostomi</taxon>
        <taxon>Lepidosauria</taxon>
        <taxon>Squamata</taxon>
        <taxon>Bifurcata</taxon>
        <taxon>Gekkota</taxon>
        <taxon>Gekkonidae</taxon>
        <taxon>Gekkoninae</taxon>
        <taxon>Gekko</taxon>
    </lineage>
</organism>
<dbReference type="RefSeq" id="XP_015274923.1">
    <property type="nucleotide sequence ID" value="XM_015419437.1"/>
</dbReference>
<feature type="region of interest" description="Disordered" evidence="1">
    <location>
        <begin position="98"/>
        <end position="135"/>
    </location>
</feature>
<protein>
    <submittedName>
        <fullName evidence="4">Angiogenic factor with G patch and FHA domains 1</fullName>
    </submittedName>
</protein>
<feature type="region of interest" description="Disordered" evidence="1">
    <location>
        <begin position="235"/>
        <end position="317"/>
    </location>
</feature>
<feature type="compositionally biased region" description="Polar residues" evidence="1">
    <location>
        <begin position="651"/>
        <end position="660"/>
    </location>
</feature>
<evidence type="ECO:0000259" key="2">
    <source>
        <dbReference type="PROSITE" id="PS50006"/>
    </source>
</evidence>
<feature type="compositionally biased region" description="Low complexity" evidence="1">
    <location>
        <begin position="268"/>
        <end position="282"/>
    </location>
</feature>
<feature type="region of interest" description="Disordered" evidence="1">
    <location>
        <begin position="647"/>
        <end position="670"/>
    </location>
</feature>
<feature type="compositionally biased region" description="Basic and acidic residues" evidence="1">
    <location>
        <begin position="49"/>
        <end position="68"/>
    </location>
</feature>
<dbReference type="GeneID" id="107117338"/>
<name>A0ABM1KMI6_GEKJA</name>
<evidence type="ECO:0000256" key="1">
    <source>
        <dbReference type="SAM" id="MobiDB-lite"/>
    </source>
</evidence>
<dbReference type="Proteomes" id="UP000694871">
    <property type="component" value="Unplaced"/>
</dbReference>
<dbReference type="CDD" id="cd16164">
    <property type="entry name" value="OCRE_VG5Q"/>
    <property type="match status" value="1"/>
</dbReference>
<gene>
    <name evidence="4" type="primary">AGGF1</name>
</gene>
<dbReference type="Pfam" id="PF00498">
    <property type="entry name" value="FHA"/>
    <property type="match status" value="1"/>
</dbReference>
<dbReference type="Pfam" id="PF17780">
    <property type="entry name" value="OCRE"/>
    <property type="match status" value="1"/>
</dbReference>
<feature type="domain" description="FHA" evidence="2">
    <location>
        <begin position="410"/>
        <end position="463"/>
    </location>
</feature>
<feature type="region of interest" description="Disordered" evidence="1">
    <location>
        <begin position="42"/>
        <end position="75"/>
    </location>
</feature>
<feature type="compositionally biased region" description="Polar residues" evidence="1">
    <location>
        <begin position="300"/>
        <end position="317"/>
    </location>
</feature>
<dbReference type="InterPro" id="IPR041591">
    <property type="entry name" value="OCRE"/>
</dbReference>
<dbReference type="PANTHER" id="PTHR23106:SF24">
    <property type="entry name" value="ANGIOGENIC FACTOR WITH G PATCH AND FHA DOMAINS 1"/>
    <property type="match status" value="1"/>
</dbReference>
<dbReference type="PROSITE" id="PS50006">
    <property type="entry name" value="FHA_DOMAIN"/>
    <property type="match status" value="1"/>
</dbReference>
<dbReference type="PANTHER" id="PTHR23106">
    <property type="entry name" value="ANGIOGENIC FACTOR WITH G PATCH AND FHA DOMAINS 1"/>
    <property type="match status" value="1"/>
</dbReference>
<dbReference type="InterPro" id="IPR000253">
    <property type="entry name" value="FHA_dom"/>
</dbReference>
<evidence type="ECO:0000313" key="4">
    <source>
        <dbReference type="RefSeq" id="XP_015274923.1"/>
    </source>
</evidence>
<sequence length="670" mass="75092">MAEPPEPDAEVGVLREKVAALEAELEACRSRLEREKKLRLKAQASASKLRREAEVLSKESSGRKRSEKATSSIEVQTEDCDAWSHADYYYYSYYNSTEPQPDSSRVPVEPNSDNEGSNSNCTEQLPSSDVNSTRNNEHEMQDNVIHDVQESEDTLLAEGTLAESLRAAAEAAVSQTGFIYDEGTGLYYDHSTGFYYNSETQLYYDPTTGIYYYCDVESGRYQFHSRVDLQSYGTLAAQQSKDKKSKKKRRDAECPKANEHKDTDEQKSSSTLNCLSTSNELSSPEEEEFPNLKKAKVDNGTRNSLASKEPSTTNGTSLSFTKKVKQCTGFLMDDSKTESESEPEEGEITDSGQEDYSSEDEVTSEESVNSEETDSEDGDQIWPPCIRVIVIRSPVLQMGSLYIITAVKPATIGREKGMEHTLQIPEVGISKFHAEVYFDHELQNYVLVDQGSQNGTVINGNQILQPKAKSDPYVLEHGDEVKIGETVLSFHIHPGSETCDGCEPGQVRAHLRLDKKNESSIGPALTKEEKELNRRKALKQIRVKYGLQNADYENDNVVKNPKYKDRAGKRREMVGSEGTFHRDDAPASVHVEISDSNRGGMKDPITLQLHRKHAGLGASTPISVENAQIVNTKNKRNWEKARERFAENFQDPKTQENVSKNLPWVRETVE</sequence>
<proteinExistence type="predicted"/>